<dbReference type="AlphaFoldDB" id="A6FXR8"/>
<name>A6FXR8_9BACT</name>
<dbReference type="PROSITE" id="PS51257">
    <property type="entry name" value="PROKAR_LIPOPROTEIN"/>
    <property type="match status" value="1"/>
</dbReference>
<evidence type="ECO:0000313" key="3">
    <source>
        <dbReference type="EMBL" id="EDM81656.1"/>
    </source>
</evidence>
<comment type="caution">
    <text evidence="3">The sequence shown here is derived from an EMBL/GenBank/DDBJ whole genome shotgun (WGS) entry which is preliminary data.</text>
</comment>
<gene>
    <name evidence="3" type="ORF">PPSIR1_22104</name>
</gene>
<protein>
    <recommendedName>
        <fullName evidence="5">Lipoprotein</fullName>
    </recommendedName>
</protein>
<feature type="compositionally biased region" description="Acidic residues" evidence="1">
    <location>
        <begin position="70"/>
        <end position="110"/>
    </location>
</feature>
<dbReference type="SUPFAM" id="SSF50969">
    <property type="entry name" value="YVTN repeat-like/Quinoprotein amine dehydrogenase"/>
    <property type="match status" value="1"/>
</dbReference>
<feature type="chain" id="PRO_5002697266" description="Lipoprotein" evidence="2">
    <location>
        <begin position="23"/>
        <end position="365"/>
    </location>
</feature>
<feature type="compositionally biased region" description="Low complexity" evidence="1">
    <location>
        <begin position="58"/>
        <end position="69"/>
    </location>
</feature>
<feature type="region of interest" description="Disordered" evidence="1">
    <location>
        <begin position="28"/>
        <end position="145"/>
    </location>
</feature>
<keyword evidence="2" id="KW-0732">Signal</keyword>
<feature type="compositionally biased region" description="Acidic residues" evidence="1">
    <location>
        <begin position="122"/>
        <end position="138"/>
    </location>
</feature>
<evidence type="ECO:0000313" key="4">
    <source>
        <dbReference type="Proteomes" id="UP000005801"/>
    </source>
</evidence>
<reference evidence="3 4" key="1">
    <citation type="submission" date="2007-06" db="EMBL/GenBank/DDBJ databases">
        <authorList>
            <person name="Shimkets L."/>
            <person name="Ferriera S."/>
            <person name="Johnson J."/>
            <person name="Kravitz S."/>
            <person name="Beeson K."/>
            <person name="Sutton G."/>
            <person name="Rogers Y.-H."/>
            <person name="Friedman R."/>
            <person name="Frazier M."/>
            <person name="Venter J.C."/>
        </authorList>
    </citation>
    <scope>NUCLEOTIDE SEQUENCE [LARGE SCALE GENOMIC DNA]</scope>
    <source>
        <strain evidence="3 4">SIR-1</strain>
    </source>
</reference>
<feature type="compositionally biased region" description="Low complexity" evidence="1">
    <location>
        <begin position="111"/>
        <end position="121"/>
    </location>
</feature>
<dbReference type="InterPro" id="IPR011044">
    <property type="entry name" value="Quino_amine_DH_bsu"/>
</dbReference>
<feature type="signal peptide" evidence="2">
    <location>
        <begin position="1"/>
        <end position="22"/>
    </location>
</feature>
<proteinExistence type="predicted"/>
<sequence length="365" mass="37825">MDMTWLRSVTPLTTLLSLSLLALGCADDGASESAGEAGTDDEVGSSDESSSGEETAEESGSSGTTTETDGSSETDSSTESETDSSTDTETDSSTDTDTETDGSSETDDSTGETGETGTEGTGTEETDTGDTGTEETDTGEPAAPWLLHVRNDINSLVKIDVATGVETTVCNFQGSVNYPSITFGISGELFGSRQGQELDLIDPCTCATQYVGNMGFTGINGITANGLEILRLYGISIASDVLLDVDTMTAMSTVVGNGLGIDIGFSGSTWSSDIVGLYAINANDDKLYQVDIVSGLASEIVDLDVNFGTVGIEWHPETGELYACTDGHLYAVDTEDGTTMEIGNMGHSCNNLAAPWTAVACIDEL</sequence>
<feature type="compositionally biased region" description="Acidic residues" evidence="1">
    <location>
        <begin position="38"/>
        <end position="57"/>
    </location>
</feature>
<evidence type="ECO:0000256" key="2">
    <source>
        <dbReference type="SAM" id="SignalP"/>
    </source>
</evidence>
<organism evidence="3 4">
    <name type="scientific">Plesiocystis pacifica SIR-1</name>
    <dbReference type="NCBI Taxonomy" id="391625"/>
    <lineage>
        <taxon>Bacteria</taxon>
        <taxon>Pseudomonadati</taxon>
        <taxon>Myxococcota</taxon>
        <taxon>Polyangia</taxon>
        <taxon>Nannocystales</taxon>
        <taxon>Nannocystaceae</taxon>
        <taxon>Plesiocystis</taxon>
    </lineage>
</organism>
<dbReference type="RefSeq" id="WP_006969267.1">
    <property type="nucleotide sequence ID" value="NZ_ABCS01000002.1"/>
</dbReference>
<keyword evidence="4" id="KW-1185">Reference proteome</keyword>
<dbReference type="EMBL" id="ABCS01000002">
    <property type="protein sequence ID" value="EDM81656.1"/>
    <property type="molecule type" value="Genomic_DNA"/>
</dbReference>
<evidence type="ECO:0000256" key="1">
    <source>
        <dbReference type="SAM" id="MobiDB-lite"/>
    </source>
</evidence>
<accession>A6FXR8</accession>
<dbReference type="Proteomes" id="UP000005801">
    <property type="component" value="Unassembled WGS sequence"/>
</dbReference>
<evidence type="ECO:0008006" key="5">
    <source>
        <dbReference type="Google" id="ProtNLM"/>
    </source>
</evidence>